<dbReference type="HOGENOM" id="CLU_3316697_0_0_12"/>
<proteinExistence type="predicted"/>
<dbReference type="Proteomes" id="UP000018680">
    <property type="component" value="Chromosome"/>
</dbReference>
<gene>
    <name evidence="1" type="ORF">L21SP2_0370</name>
</gene>
<organism evidence="1 2">
    <name type="scientific">Salinispira pacifica</name>
    <dbReference type="NCBI Taxonomy" id="1307761"/>
    <lineage>
        <taxon>Bacteria</taxon>
        <taxon>Pseudomonadati</taxon>
        <taxon>Spirochaetota</taxon>
        <taxon>Spirochaetia</taxon>
        <taxon>Spirochaetales</taxon>
        <taxon>Spirochaetaceae</taxon>
        <taxon>Salinispira</taxon>
    </lineage>
</organism>
<keyword evidence="2" id="KW-1185">Reference proteome</keyword>
<accession>V5WDZ8</accession>
<evidence type="ECO:0000313" key="1">
    <source>
        <dbReference type="EMBL" id="AHC13804.1"/>
    </source>
</evidence>
<dbReference type="KEGG" id="slr:L21SP2_0370"/>
<evidence type="ECO:0000313" key="2">
    <source>
        <dbReference type="Proteomes" id="UP000018680"/>
    </source>
</evidence>
<dbReference type="AlphaFoldDB" id="V5WDZ8"/>
<dbReference type="EMBL" id="CP006939">
    <property type="protein sequence ID" value="AHC13804.1"/>
    <property type="molecule type" value="Genomic_DNA"/>
</dbReference>
<reference evidence="1 2" key="1">
    <citation type="journal article" date="2015" name="Stand. Genomic Sci.">
        <title>Complete genome sequence and description of Salinispira pacifica gen. nov., sp. nov., a novel spirochaete isolated form a hypersaline microbial mat.</title>
        <authorList>
            <person name="Ben Hania W."/>
            <person name="Joseph M."/>
            <person name="Schumann P."/>
            <person name="Bunk B."/>
            <person name="Fiebig A."/>
            <person name="Sproer C."/>
            <person name="Klenk H.P."/>
            <person name="Fardeau M.L."/>
            <person name="Spring S."/>
        </authorList>
    </citation>
    <scope>NUCLEOTIDE SEQUENCE [LARGE SCALE GENOMIC DNA]</scope>
    <source>
        <strain evidence="1 2">L21-RPul-D2</strain>
    </source>
</reference>
<sequence length="39" mass="4312">MAVIAIIEDENELDKIIKWYSKEVSQAAGARAPPLLTKV</sequence>
<name>V5WDZ8_9SPIO</name>
<protein>
    <submittedName>
        <fullName evidence="1">Uncharacterized protein</fullName>
    </submittedName>
</protein>